<sequence>MQKIAKQKIATAIEKENNTGMTKVKLAIRNEVNGLPCYEFRLNLGKIGSVRIAFTVYNDLATIYFISTDLQKSTFIAEVQRILA</sequence>
<accession>A0A8H9KFI3</accession>
<comment type="caution">
    <text evidence="1">The sequence shown here is derived from an EMBL/GenBank/DDBJ whole genome shotgun (WGS) entry which is preliminary data.</text>
</comment>
<dbReference type="AlphaFoldDB" id="A0A8H9KFI3"/>
<gene>
    <name evidence="1" type="ORF">LHEH8_05470</name>
</gene>
<name>A0A8H9KFI3_LACHE</name>
<dbReference type="EMBL" id="BLYO01000112">
    <property type="protein sequence ID" value="GFO98791.1"/>
    <property type="molecule type" value="Genomic_DNA"/>
</dbReference>
<protein>
    <submittedName>
        <fullName evidence="1">Uncharacterized protein</fullName>
    </submittedName>
</protein>
<proteinExistence type="predicted"/>
<evidence type="ECO:0000313" key="2">
    <source>
        <dbReference type="Proteomes" id="UP000618094"/>
    </source>
</evidence>
<evidence type="ECO:0000313" key="1">
    <source>
        <dbReference type="EMBL" id="GFO98791.1"/>
    </source>
</evidence>
<organism evidence="1 2">
    <name type="scientific">Lactobacillus helveticus</name>
    <name type="common">Lactobacillus suntoryeus</name>
    <dbReference type="NCBI Taxonomy" id="1587"/>
    <lineage>
        <taxon>Bacteria</taxon>
        <taxon>Bacillati</taxon>
        <taxon>Bacillota</taxon>
        <taxon>Bacilli</taxon>
        <taxon>Lactobacillales</taxon>
        <taxon>Lactobacillaceae</taxon>
        <taxon>Lactobacillus</taxon>
    </lineage>
</organism>
<dbReference type="RefSeq" id="WP_057729612.1">
    <property type="nucleotide sequence ID" value="NZ_BLYO01000112.1"/>
</dbReference>
<dbReference type="Proteomes" id="UP000618094">
    <property type="component" value="Unassembled WGS sequence"/>
</dbReference>
<reference evidence="1" key="1">
    <citation type="submission" date="2020-07" db="EMBL/GenBank/DDBJ databases">
        <title>Draft genome sequence of Lactobacillus helveticus strain H-8.</title>
        <authorList>
            <person name="Endo A."/>
            <person name="Maeno S."/>
            <person name="Kido Y."/>
        </authorList>
    </citation>
    <scope>NUCLEOTIDE SEQUENCE</scope>
    <source>
        <strain evidence="1">H-8</strain>
    </source>
</reference>